<dbReference type="InterPro" id="IPR014030">
    <property type="entry name" value="Ketoacyl_synth_N"/>
</dbReference>
<dbReference type="PANTHER" id="PTHR43775">
    <property type="entry name" value="FATTY ACID SYNTHASE"/>
    <property type="match status" value="1"/>
</dbReference>
<name>A0A7C8IH73_9PLEO</name>
<dbReference type="GO" id="GO:0006633">
    <property type="term" value="P:fatty acid biosynthetic process"/>
    <property type="evidence" value="ECO:0007669"/>
    <property type="project" value="TreeGrafter"/>
</dbReference>
<dbReference type="PANTHER" id="PTHR43775:SF50">
    <property type="entry name" value="HIGHLY REDUCING POLYKETIDE SYNTHASE SRDA"/>
    <property type="match status" value="1"/>
</dbReference>
<protein>
    <recommendedName>
        <fullName evidence="1">Beta-ketoacyl synthase-like N-terminal domain-containing protein</fullName>
    </recommendedName>
</protein>
<evidence type="ECO:0000313" key="3">
    <source>
        <dbReference type="Proteomes" id="UP000481861"/>
    </source>
</evidence>
<organism evidence="2 3">
    <name type="scientific">Massariosphaeria phaeospora</name>
    <dbReference type="NCBI Taxonomy" id="100035"/>
    <lineage>
        <taxon>Eukaryota</taxon>
        <taxon>Fungi</taxon>
        <taxon>Dikarya</taxon>
        <taxon>Ascomycota</taxon>
        <taxon>Pezizomycotina</taxon>
        <taxon>Dothideomycetes</taxon>
        <taxon>Pleosporomycetidae</taxon>
        <taxon>Pleosporales</taxon>
        <taxon>Pleosporales incertae sedis</taxon>
        <taxon>Massariosphaeria</taxon>
    </lineage>
</organism>
<dbReference type="EMBL" id="JAADJZ010000002">
    <property type="protein sequence ID" value="KAF2877546.1"/>
    <property type="molecule type" value="Genomic_DNA"/>
</dbReference>
<evidence type="ECO:0000259" key="1">
    <source>
        <dbReference type="Pfam" id="PF00109"/>
    </source>
</evidence>
<proteinExistence type="predicted"/>
<dbReference type="InterPro" id="IPR050091">
    <property type="entry name" value="PKS_NRPS_Biosynth_Enz"/>
</dbReference>
<dbReference type="AlphaFoldDB" id="A0A7C8IH73"/>
<dbReference type="OrthoDB" id="329835at2759"/>
<dbReference type="GO" id="GO:0044550">
    <property type="term" value="P:secondary metabolite biosynthetic process"/>
    <property type="evidence" value="ECO:0007669"/>
    <property type="project" value="TreeGrafter"/>
</dbReference>
<sequence>MHVACLSLEAQECDAALVASANLIQSPEQQLIAVKAGILSPDGKCHTFDPAANEYAEPKGLCHST</sequence>
<keyword evidence="3" id="KW-1185">Reference proteome</keyword>
<dbReference type="Proteomes" id="UP000481861">
    <property type="component" value="Unassembled WGS sequence"/>
</dbReference>
<dbReference type="InterPro" id="IPR016039">
    <property type="entry name" value="Thiolase-like"/>
</dbReference>
<feature type="domain" description="Beta-ketoacyl synthase-like N-terminal" evidence="1">
    <location>
        <begin position="1"/>
        <end position="53"/>
    </location>
</feature>
<dbReference type="SUPFAM" id="SSF53901">
    <property type="entry name" value="Thiolase-like"/>
    <property type="match status" value="1"/>
</dbReference>
<gene>
    <name evidence="2" type="ORF">BDV95DRAFT_151492</name>
</gene>
<dbReference type="GO" id="GO:0004312">
    <property type="term" value="F:fatty acid synthase activity"/>
    <property type="evidence" value="ECO:0007669"/>
    <property type="project" value="TreeGrafter"/>
</dbReference>
<accession>A0A7C8IH73</accession>
<evidence type="ECO:0000313" key="2">
    <source>
        <dbReference type="EMBL" id="KAF2877546.1"/>
    </source>
</evidence>
<comment type="caution">
    <text evidence="2">The sequence shown here is derived from an EMBL/GenBank/DDBJ whole genome shotgun (WGS) entry which is preliminary data.</text>
</comment>
<dbReference type="Pfam" id="PF00109">
    <property type="entry name" value="ketoacyl-synt"/>
    <property type="match status" value="1"/>
</dbReference>
<dbReference type="Gene3D" id="3.40.47.10">
    <property type="match status" value="1"/>
</dbReference>
<reference evidence="2 3" key="1">
    <citation type="submission" date="2020-01" db="EMBL/GenBank/DDBJ databases">
        <authorList>
            <consortium name="DOE Joint Genome Institute"/>
            <person name="Haridas S."/>
            <person name="Albert R."/>
            <person name="Binder M."/>
            <person name="Bloem J."/>
            <person name="Labutti K."/>
            <person name="Salamov A."/>
            <person name="Andreopoulos B."/>
            <person name="Baker S.E."/>
            <person name="Barry K."/>
            <person name="Bills G."/>
            <person name="Bluhm B.H."/>
            <person name="Cannon C."/>
            <person name="Castanera R."/>
            <person name="Culley D.E."/>
            <person name="Daum C."/>
            <person name="Ezra D."/>
            <person name="Gonzalez J.B."/>
            <person name="Henrissat B."/>
            <person name="Kuo A."/>
            <person name="Liang C."/>
            <person name="Lipzen A."/>
            <person name="Lutzoni F."/>
            <person name="Magnuson J."/>
            <person name="Mondo S."/>
            <person name="Nolan M."/>
            <person name="Ohm R."/>
            <person name="Pangilinan J."/>
            <person name="Park H.-J.H."/>
            <person name="Ramirez L."/>
            <person name="Alfaro M."/>
            <person name="Sun H."/>
            <person name="Tritt A."/>
            <person name="Yoshinaga Y."/>
            <person name="Zwiers L.-H.L."/>
            <person name="Turgeon B.G."/>
            <person name="Goodwin S.B."/>
            <person name="Spatafora J.W."/>
            <person name="Crous P.W."/>
            <person name="Grigoriev I.V."/>
        </authorList>
    </citation>
    <scope>NUCLEOTIDE SEQUENCE [LARGE SCALE GENOMIC DNA]</scope>
    <source>
        <strain evidence="2 3">CBS 611.86</strain>
    </source>
</reference>